<dbReference type="PANTHER" id="PTHR46969:SF1">
    <property type="entry name" value="BIFUNCTIONAL PROTEIN HLDE"/>
    <property type="match status" value="1"/>
</dbReference>
<evidence type="ECO:0000256" key="9">
    <source>
        <dbReference type="ARBA" id="ARBA00023277"/>
    </source>
</evidence>
<dbReference type="Proteomes" id="UP000286954">
    <property type="component" value="Chromosome"/>
</dbReference>
<comment type="pathway">
    <text evidence="11">Nucleotide-sugar biosynthesis; ADP-L-glycero-beta-D-manno-heptose biosynthesis; ADP-L-glycero-beta-D-manno-heptose from D-glycero-beta-D-manno-heptose 7-phosphate: step 3/4.</text>
</comment>
<comment type="catalytic activity">
    <reaction evidence="10 11">
        <text>D-glycero-beta-D-manno-heptose 1-phosphate + ATP + H(+) = ADP-D-glycero-beta-D-manno-heptose + diphosphate</text>
        <dbReference type="Rhea" id="RHEA:27465"/>
        <dbReference type="ChEBI" id="CHEBI:15378"/>
        <dbReference type="ChEBI" id="CHEBI:30616"/>
        <dbReference type="ChEBI" id="CHEBI:33019"/>
        <dbReference type="ChEBI" id="CHEBI:59967"/>
        <dbReference type="ChEBI" id="CHEBI:61593"/>
        <dbReference type="EC" id="2.7.7.70"/>
    </reaction>
</comment>
<dbReference type="SUPFAM" id="SSF52374">
    <property type="entry name" value="Nucleotidylyl transferase"/>
    <property type="match status" value="1"/>
</dbReference>
<feature type="domain" description="Carbohydrate kinase PfkB" evidence="12">
    <location>
        <begin position="30"/>
        <end position="316"/>
    </location>
</feature>
<comment type="pathway">
    <text evidence="11">Nucleotide-sugar biosynthesis; ADP-L-glycero-beta-D-manno-heptose biosynthesis; ADP-L-glycero-beta-D-manno-heptose from D-glycero-beta-D-manno-heptose 7-phosphate: step 1/4.</text>
</comment>
<dbReference type="AlphaFoldDB" id="A0A3T0E9V5"/>
<dbReference type="OrthoDB" id="9802794at2"/>
<evidence type="ECO:0000256" key="8">
    <source>
        <dbReference type="ARBA" id="ARBA00023268"/>
    </source>
</evidence>
<comment type="similarity">
    <text evidence="11">In the C-terminal section; belongs to the cytidylyltransferase family.</text>
</comment>
<dbReference type="InterPro" id="IPR004821">
    <property type="entry name" value="Cyt_trans-like"/>
</dbReference>
<dbReference type="InterPro" id="IPR011913">
    <property type="entry name" value="RfaE_dom_I"/>
</dbReference>
<comment type="function">
    <text evidence="1 11">Catalyzes the phosphorylation of D-glycero-D-manno-heptose 7-phosphate at the C-1 position to selectively form D-glycero-beta-D-manno-heptose-1,7-bisphosphate.</text>
</comment>
<evidence type="ECO:0000259" key="12">
    <source>
        <dbReference type="Pfam" id="PF00294"/>
    </source>
</evidence>
<comment type="function">
    <text evidence="2 11">Catalyzes the ADP transfer from ATP to D-glycero-beta-D-manno-heptose 1-phosphate, yielding ADP-D-glycero-beta-D-manno-heptose.</text>
</comment>
<feature type="active site" evidence="11">
    <location>
        <position position="275"/>
    </location>
</feature>
<dbReference type="Gene3D" id="3.40.50.620">
    <property type="entry name" value="HUPs"/>
    <property type="match status" value="1"/>
</dbReference>
<comment type="similarity">
    <text evidence="11">In the N-terminal section; belongs to the carbohydrate kinase PfkB family.</text>
</comment>
<keyword evidence="15" id="KW-1185">Reference proteome</keyword>
<dbReference type="KEGG" id="gak:X907_1639"/>
<evidence type="ECO:0000256" key="2">
    <source>
        <dbReference type="ARBA" id="ARBA00003753"/>
    </source>
</evidence>
<dbReference type="GO" id="GO:0033786">
    <property type="term" value="F:heptose-1-phosphate adenylyltransferase activity"/>
    <property type="evidence" value="ECO:0007669"/>
    <property type="project" value="UniProtKB-UniRule"/>
</dbReference>
<evidence type="ECO:0000313" key="15">
    <source>
        <dbReference type="Proteomes" id="UP000286954"/>
    </source>
</evidence>
<proteinExistence type="inferred from homology"/>
<dbReference type="InterPro" id="IPR011914">
    <property type="entry name" value="RfaE_dom_II"/>
</dbReference>
<gene>
    <name evidence="11" type="primary">hldE</name>
    <name evidence="14" type="ORF">X907_1639</name>
</gene>
<feature type="domain" description="Cytidyltransferase-like" evidence="13">
    <location>
        <begin position="356"/>
        <end position="448"/>
    </location>
</feature>
<dbReference type="RefSeq" id="WP_127566901.1">
    <property type="nucleotide sequence ID" value="NZ_BMFB01000003.1"/>
</dbReference>
<dbReference type="EMBL" id="CP018911">
    <property type="protein sequence ID" value="AZU04171.1"/>
    <property type="molecule type" value="Genomic_DNA"/>
</dbReference>
<feature type="region of interest" description="Ribokinase" evidence="11">
    <location>
        <begin position="1"/>
        <end position="326"/>
    </location>
</feature>
<keyword evidence="5 11" id="KW-0547">Nucleotide-binding</keyword>
<feature type="binding site" evidence="11">
    <location>
        <begin position="205"/>
        <end position="208"/>
    </location>
    <ligand>
        <name>ATP</name>
        <dbReference type="ChEBI" id="CHEBI:30616"/>
    </ligand>
</feature>
<dbReference type="Gene3D" id="3.40.1190.20">
    <property type="match status" value="1"/>
</dbReference>
<evidence type="ECO:0000256" key="3">
    <source>
        <dbReference type="ARBA" id="ARBA00022679"/>
    </source>
</evidence>
<evidence type="ECO:0000256" key="1">
    <source>
        <dbReference type="ARBA" id="ARBA00002319"/>
    </source>
</evidence>
<dbReference type="InterPro" id="IPR011611">
    <property type="entry name" value="PfkB_dom"/>
</dbReference>
<comment type="catalytic activity">
    <reaction evidence="11">
        <text>D-glycero-beta-D-manno-heptose 7-phosphate + ATP = D-glycero-beta-D-manno-heptose 1,7-bisphosphate + ADP + H(+)</text>
        <dbReference type="Rhea" id="RHEA:27473"/>
        <dbReference type="ChEBI" id="CHEBI:15378"/>
        <dbReference type="ChEBI" id="CHEBI:30616"/>
        <dbReference type="ChEBI" id="CHEBI:60204"/>
        <dbReference type="ChEBI" id="CHEBI:60208"/>
        <dbReference type="ChEBI" id="CHEBI:456216"/>
        <dbReference type="EC" id="2.7.1.167"/>
    </reaction>
</comment>
<name>A0A3T0E9V5_9PROT</name>
<keyword evidence="9 11" id="KW-0119">Carbohydrate metabolism</keyword>
<dbReference type="GO" id="GO:0005829">
    <property type="term" value="C:cytosol"/>
    <property type="evidence" value="ECO:0007669"/>
    <property type="project" value="TreeGrafter"/>
</dbReference>
<dbReference type="GO" id="GO:0005524">
    <property type="term" value="F:ATP binding"/>
    <property type="evidence" value="ECO:0007669"/>
    <property type="project" value="UniProtKB-UniRule"/>
</dbReference>
<dbReference type="GO" id="GO:0016773">
    <property type="term" value="F:phosphotransferase activity, alcohol group as acceptor"/>
    <property type="evidence" value="ECO:0007669"/>
    <property type="project" value="InterPro"/>
</dbReference>
<dbReference type="GO" id="GO:0097171">
    <property type="term" value="P:ADP-L-glycero-beta-D-manno-heptose biosynthetic process"/>
    <property type="evidence" value="ECO:0007669"/>
    <property type="project" value="UniProtKB-UniPathway"/>
</dbReference>
<dbReference type="InterPro" id="IPR014729">
    <property type="entry name" value="Rossmann-like_a/b/a_fold"/>
</dbReference>
<protein>
    <recommendedName>
        <fullName evidence="11">Bifunctional protein HldE</fullName>
    </recommendedName>
    <domain>
        <recommendedName>
            <fullName evidence="11">D-beta-D-heptose 7-phosphate kinase</fullName>
            <ecNumber evidence="11">2.7.1.167</ecNumber>
        </recommendedName>
        <alternativeName>
            <fullName evidence="11">D-beta-D-heptose 7-phosphotransferase</fullName>
        </alternativeName>
        <alternativeName>
            <fullName evidence="11">D-glycero-beta-D-manno-heptose-7-phosphate kinase</fullName>
        </alternativeName>
    </domain>
    <domain>
        <recommendedName>
            <fullName evidence="11">D-beta-D-heptose 1-phosphate adenylyltransferase</fullName>
            <ecNumber evidence="11">2.7.7.70</ecNumber>
        </recommendedName>
        <alternativeName>
            <fullName evidence="11">D-glycero-beta-D-manno-heptose 1-phosphate adenylyltransferase</fullName>
        </alternativeName>
    </domain>
</protein>
<keyword evidence="3 11" id="KW-0808">Transferase</keyword>
<dbReference type="EC" id="2.7.7.70" evidence="11"/>
<evidence type="ECO:0000256" key="6">
    <source>
        <dbReference type="ARBA" id="ARBA00022777"/>
    </source>
</evidence>
<dbReference type="PANTHER" id="PTHR46969">
    <property type="entry name" value="BIFUNCTIONAL PROTEIN HLDE"/>
    <property type="match status" value="1"/>
</dbReference>
<feature type="region of interest" description="Cytidylyltransferase" evidence="11">
    <location>
        <begin position="356"/>
        <end position="489"/>
    </location>
</feature>
<reference evidence="14 15" key="1">
    <citation type="submission" date="2016-12" db="EMBL/GenBank/DDBJ databases">
        <title>The genome of dimorphic prosthecate Glycocaulis alkaliphilus 6b-8t, isolated from crude oil dictates its adaptability in petroleum environments.</title>
        <authorList>
            <person name="Wu X.-L."/>
            <person name="Geng S."/>
        </authorList>
    </citation>
    <scope>NUCLEOTIDE SEQUENCE [LARGE SCALE GENOMIC DNA]</scope>
    <source>
        <strain evidence="14 15">6B-8</strain>
    </source>
</reference>
<dbReference type="NCBIfam" id="TIGR00125">
    <property type="entry name" value="cyt_tran_rel"/>
    <property type="match status" value="1"/>
</dbReference>
<dbReference type="GO" id="GO:0033785">
    <property type="term" value="F:heptose 7-phosphate kinase activity"/>
    <property type="evidence" value="ECO:0007669"/>
    <property type="project" value="UniProtKB-UniRule"/>
</dbReference>
<evidence type="ECO:0000256" key="7">
    <source>
        <dbReference type="ARBA" id="ARBA00022840"/>
    </source>
</evidence>
<dbReference type="CDD" id="cd01172">
    <property type="entry name" value="RfaE_like"/>
    <property type="match status" value="1"/>
</dbReference>
<evidence type="ECO:0000259" key="13">
    <source>
        <dbReference type="Pfam" id="PF01467"/>
    </source>
</evidence>
<dbReference type="Pfam" id="PF01467">
    <property type="entry name" value="CTP_transf_like"/>
    <property type="match status" value="1"/>
</dbReference>
<organism evidence="14 15">
    <name type="scientific">Glycocaulis alkaliphilus</name>
    <dbReference type="NCBI Taxonomy" id="1434191"/>
    <lineage>
        <taxon>Bacteria</taxon>
        <taxon>Pseudomonadati</taxon>
        <taxon>Pseudomonadota</taxon>
        <taxon>Alphaproteobacteria</taxon>
        <taxon>Maricaulales</taxon>
        <taxon>Maricaulaceae</taxon>
        <taxon>Glycocaulis</taxon>
    </lineage>
</organism>
<evidence type="ECO:0000256" key="5">
    <source>
        <dbReference type="ARBA" id="ARBA00022741"/>
    </source>
</evidence>
<dbReference type="InterPro" id="IPR029056">
    <property type="entry name" value="Ribokinase-like"/>
</dbReference>
<keyword evidence="4 11" id="KW-0548">Nucleotidyltransferase</keyword>
<evidence type="ECO:0000256" key="11">
    <source>
        <dbReference type="HAMAP-Rule" id="MF_01603"/>
    </source>
</evidence>
<dbReference type="NCBIfam" id="TIGR02199">
    <property type="entry name" value="rfaE_dom_II"/>
    <property type="match status" value="1"/>
</dbReference>
<sequence>MQRQAASLLLGSIAGKRALVIGDVLLDSFVYGEVKRISREAPVPILSETRREMMLGGAGNLVRNLISLGGEASVISVAGNDPQGDAVEGLLTDCGTHGCTLIREPGRSTPTKTRYVSGSQQMFCVDFDPGAAISADTAKAVIAAVTGALDRADVVILSDYGRGMLTRAVCAEIIKLAKTAGKPVCVDPRGDDYTRYDGAYLIKPNAQELAGEVAMPVGSDAEVEAALAALKSRLGSTPALVVTRGAKGMSFIENGEVHHHRARPRSVYDVSGAGDTALAALSLGVAARLPLADTIALADLAAGTAVGKTGTATVSPEELLDSAIPGAGDVDWRVLSREQAASTVSSWHRDGLKVGFTNGCFDILHPGHLASLRHARSVCDRLVVGLNSDASVTRLKGEGRPVNPAAHRAAMLAALESVDRVVVFEEDTPEALIRAIAPDVLVKGADYKPDDLPGADFIRSRGGEIVIAPLQAGFSTTALVEKMKAGKAL</sequence>
<evidence type="ECO:0000313" key="14">
    <source>
        <dbReference type="EMBL" id="AZU04171.1"/>
    </source>
</evidence>
<comment type="subunit">
    <text evidence="11">Homodimer.</text>
</comment>
<evidence type="ECO:0000256" key="10">
    <source>
        <dbReference type="ARBA" id="ARBA00047428"/>
    </source>
</evidence>
<dbReference type="EC" id="2.7.1.167" evidence="11"/>
<dbReference type="InterPro" id="IPR023030">
    <property type="entry name" value="Bifunc_HldE"/>
</dbReference>
<keyword evidence="6 11" id="KW-0418">Kinase</keyword>
<dbReference type="Pfam" id="PF00294">
    <property type="entry name" value="PfkB"/>
    <property type="match status" value="1"/>
</dbReference>
<keyword evidence="8 11" id="KW-0511">Multifunctional enzyme</keyword>
<dbReference type="UniPathway" id="UPA00356">
    <property type="reaction ID" value="UER00437"/>
</dbReference>
<dbReference type="HAMAP" id="MF_01603">
    <property type="entry name" value="HldE"/>
    <property type="match status" value="1"/>
</dbReference>
<evidence type="ECO:0000256" key="4">
    <source>
        <dbReference type="ARBA" id="ARBA00022695"/>
    </source>
</evidence>
<accession>A0A3T0E9V5</accession>
<keyword evidence="7 11" id="KW-0067">ATP-binding</keyword>
<dbReference type="SUPFAM" id="SSF53613">
    <property type="entry name" value="Ribokinase-like"/>
    <property type="match status" value="1"/>
</dbReference>